<evidence type="ECO:0000256" key="8">
    <source>
        <dbReference type="SAM" id="MobiDB-lite"/>
    </source>
</evidence>
<evidence type="ECO:0000256" key="1">
    <source>
        <dbReference type="ARBA" id="ARBA00004370"/>
    </source>
</evidence>
<keyword evidence="4" id="KW-0130">Cell adhesion</keyword>
<keyword evidence="5 9" id="KW-0472">Membrane</keyword>
<evidence type="ECO:0000256" key="4">
    <source>
        <dbReference type="ARBA" id="ARBA00022889"/>
    </source>
</evidence>
<comment type="caution">
    <text evidence="11">The sequence shown here is derived from an EMBL/GenBank/DDBJ whole genome shotgun (WGS) entry which is preliminary data.</text>
</comment>
<sequence length="467" mass="52122">MCRLGIPLQFCRAEIPGEQSMMLKFGEPPEDGIEYFGDGPLTGQCGVRIQKVKESHDGIFKCGLTTNLSRTEVLGTVRIVVAKPPREPELILSPGSIGRNKYKNSEKLSITCSAPYGRPAANVSLYLDNQPLSREYGVTNYDPNSGNNSLAVQKVSYSLKWTDNGKTLRCVVNHIALDHPKEITRQLEVYYPPQPQPTIERFGYVIGRPGVINVTVDANPRPRFVWRVNDEKINEGRPDMSNRLETSTAVDMGRGVYLVELKIDSVQKSDTEKEYILEARNDEGAAEYHIKLSTSSEPEGFDLDAGYIIGIVIGVLVLLLLVFIIIFARATGRWCFAGGSTTRNIGESSDTESGRYSRTEVDSTSGRPRRPKIALSQLFRRNKDKVSGADTDTMRTIVSVDDEKVPDATEQTEKVNPSTETGLVYAELDLTKREQNIEPRRVSEDKTEYAEILYTKPEEEVTISDKK</sequence>
<comment type="subcellular location">
    <subcellularLocation>
        <location evidence="1">Membrane</location>
    </subcellularLocation>
</comment>
<accession>A0AA39FV26</accession>
<dbReference type="GO" id="GO:0007157">
    <property type="term" value="P:heterophilic cell-cell adhesion via plasma membrane cell adhesion molecules"/>
    <property type="evidence" value="ECO:0007669"/>
    <property type="project" value="TreeGrafter"/>
</dbReference>
<dbReference type="Pfam" id="PF08205">
    <property type="entry name" value="C2-set_2"/>
    <property type="match status" value="1"/>
</dbReference>
<keyword evidence="6" id="KW-1015">Disulfide bond</keyword>
<feature type="compositionally biased region" description="Basic and acidic residues" evidence="8">
    <location>
        <begin position="352"/>
        <end position="361"/>
    </location>
</feature>
<dbReference type="InterPro" id="IPR013783">
    <property type="entry name" value="Ig-like_fold"/>
</dbReference>
<dbReference type="PANTHER" id="PTHR23277">
    <property type="entry name" value="NECTIN-RELATED"/>
    <property type="match status" value="1"/>
</dbReference>
<evidence type="ECO:0000256" key="6">
    <source>
        <dbReference type="ARBA" id="ARBA00023157"/>
    </source>
</evidence>
<keyword evidence="3" id="KW-0677">Repeat</keyword>
<evidence type="ECO:0000313" key="12">
    <source>
        <dbReference type="Proteomes" id="UP001168990"/>
    </source>
</evidence>
<keyword evidence="12" id="KW-1185">Reference proteome</keyword>
<evidence type="ECO:0000256" key="7">
    <source>
        <dbReference type="ARBA" id="ARBA00023180"/>
    </source>
</evidence>
<dbReference type="InterPro" id="IPR036179">
    <property type="entry name" value="Ig-like_dom_sf"/>
</dbReference>
<gene>
    <name evidence="11" type="ORF">PV328_000516</name>
</gene>
<feature type="transmembrane region" description="Helical" evidence="9">
    <location>
        <begin position="305"/>
        <end position="328"/>
    </location>
</feature>
<dbReference type="Gene3D" id="2.60.40.10">
    <property type="entry name" value="Immunoglobulins"/>
    <property type="match status" value="2"/>
</dbReference>
<dbReference type="GO" id="GO:0005912">
    <property type="term" value="C:adherens junction"/>
    <property type="evidence" value="ECO:0007669"/>
    <property type="project" value="TreeGrafter"/>
</dbReference>
<dbReference type="Proteomes" id="UP001168990">
    <property type="component" value="Unassembled WGS sequence"/>
</dbReference>
<keyword evidence="7" id="KW-0325">Glycoprotein</keyword>
<name>A0AA39FV26_9HYME</name>
<feature type="region of interest" description="Disordered" evidence="8">
    <location>
        <begin position="345"/>
        <end position="369"/>
    </location>
</feature>
<feature type="domain" description="Ig-like" evidence="10">
    <location>
        <begin position="88"/>
        <end position="184"/>
    </location>
</feature>
<organism evidence="11 12">
    <name type="scientific">Microctonus aethiopoides</name>
    <dbReference type="NCBI Taxonomy" id="144406"/>
    <lineage>
        <taxon>Eukaryota</taxon>
        <taxon>Metazoa</taxon>
        <taxon>Ecdysozoa</taxon>
        <taxon>Arthropoda</taxon>
        <taxon>Hexapoda</taxon>
        <taxon>Insecta</taxon>
        <taxon>Pterygota</taxon>
        <taxon>Neoptera</taxon>
        <taxon>Endopterygota</taxon>
        <taxon>Hymenoptera</taxon>
        <taxon>Apocrita</taxon>
        <taxon>Ichneumonoidea</taxon>
        <taxon>Braconidae</taxon>
        <taxon>Euphorinae</taxon>
        <taxon>Microctonus</taxon>
    </lineage>
</organism>
<reference evidence="11" key="2">
    <citation type="submission" date="2023-03" db="EMBL/GenBank/DDBJ databases">
        <authorList>
            <person name="Inwood S.N."/>
            <person name="Skelly J.G."/>
            <person name="Guhlin J."/>
            <person name="Harrop T.W.R."/>
            <person name="Goldson S.G."/>
            <person name="Dearden P.K."/>
        </authorList>
    </citation>
    <scope>NUCLEOTIDE SEQUENCE</scope>
    <source>
        <strain evidence="11">Irish</strain>
        <tissue evidence="11">Whole body</tissue>
    </source>
</reference>
<evidence type="ECO:0000256" key="2">
    <source>
        <dbReference type="ARBA" id="ARBA00022729"/>
    </source>
</evidence>
<dbReference type="EMBL" id="JAQQBS010000001">
    <property type="protein sequence ID" value="KAK0176372.1"/>
    <property type="molecule type" value="Genomic_DNA"/>
</dbReference>
<dbReference type="InterPro" id="IPR007110">
    <property type="entry name" value="Ig-like_dom"/>
</dbReference>
<evidence type="ECO:0000259" key="10">
    <source>
        <dbReference type="PROSITE" id="PS50835"/>
    </source>
</evidence>
<evidence type="ECO:0000313" key="11">
    <source>
        <dbReference type="EMBL" id="KAK0176372.1"/>
    </source>
</evidence>
<dbReference type="InterPro" id="IPR051427">
    <property type="entry name" value="Nectin/Nectin-like"/>
</dbReference>
<evidence type="ECO:0000256" key="5">
    <source>
        <dbReference type="ARBA" id="ARBA00023136"/>
    </source>
</evidence>
<dbReference type="AlphaFoldDB" id="A0AA39FV26"/>
<dbReference type="Pfam" id="PF07679">
    <property type="entry name" value="I-set"/>
    <property type="match status" value="1"/>
</dbReference>
<keyword evidence="9" id="KW-0812">Transmembrane</keyword>
<protein>
    <recommendedName>
        <fullName evidence="10">Ig-like domain-containing protein</fullName>
    </recommendedName>
</protein>
<evidence type="ECO:0000256" key="3">
    <source>
        <dbReference type="ARBA" id="ARBA00022737"/>
    </source>
</evidence>
<dbReference type="SUPFAM" id="SSF48726">
    <property type="entry name" value="Immunoglobulin"/>
    <property type="match status" value="2"/>
</dbReference>
<evidence type="ECO:0000256" key="9">
    <source>
        <dbReference type="SAM" id="Phobius"/>
    </source>
</evidence>
<dbReference type="GO" id="GO:0007156">
    <property type="term" value="P:homophilic cell adhesion via plasma membrane adhesion molecules"/>
    <property type="evidence" value="ECO:0007669"/>
    <property type="project" value="TreeGrafter"/>
</dbReference>
<reference evidence="11" key="1">
    <citation type="journal article" date="2023" name="bioRxiv">
        <title>Scaffold-level genome assemblies of two parasitoid biocontrol wasps reveal the parthenogenesis mechanism and an associated novel virus.</title>
        <authorList>
            <person name="Inwood S."/>
            <person name="Skelly J."/>
            <person name="Guhlin J."/>
            <person name="Harrop T."/>
            <person name="Goldson S."/>
            <person name="Dearden P."/>
        </authorList>
    </citation>
    <scope>NUCLEOTIDE SEQUENCE</scope>
    <source>
        <strain evidence="11">Irish</strain>
        <tissue evidence="11">Whole body</tissue>
    </source>
</reference>
<dbReference type="GO" id="GO:0016020">
    <property type="term" value="C:membrane"/>
    <property type="evidence" value="ECO:0007669"/>
    <property type="project" value="UniProtKB-SubCell"/>
</dbReference>
<dbReference type="InterPro" id="IPR013162">
    <property type="entry name" value="CD80_C2-set"/>
</dbReference>
<keyword evidence="9" id="KW-1133">Transmembrane helix</keyword>
<dbReference type="InterPro" id="IPR013098">
    <property type="entry name" value="Ig_I-set"/>
</dbReference>
<dbReference type="PANTHER" id="PTHR23277:SF108">
    <property type="entry name" value="FASCICLIN-3"/>
    <property type="match status" value="1"/>
</dbReference>
<keyword evidence="2" id="KW-0732">Signal</keyword>
<dbReference type="PROSITE" id="PS50835">
    <property type="entry name" value="IG_LIKE"/>
    <property type="match status" value="1"/>
</dbReference>
<proteinExistence type="predicted"/>